<dbReference type="Proteomes" id="UP000198815">
    <property type="component" value="Unassembled WGS sequence"/>
</dbReference>
<dbReference type="PANTHER" id="PTHR43792:SF8">
    <property type="entry name" value="[RIBOSOMAL PROTEIN US5]-ALANINE N-ACETYLTRANSFERASE"/>
    <property type="match status" value="1"/>
</dbReference>
<keyword evidence="6" id="KW-1185">Reference proteome</keyword>
<dbReference type="Pfam" id="PF13302">
    <property type="entry name" value="Acetyltransf_3"/>
    <property type="match status" value="1"/>
</dbReference>
<evidence type="ECO:0000256" key="3">
    <source>
        <dbReference type="ARBA" id="ARBA00038502"/>
    </source>
</evidence>
<keyword evidence="2" id="KW-0012">Acyltransferase</keyword>
<dbReference type="InterPro" id="IPR051531">
    <property type="entry name" value="N-acetyltransferase"/>
</dbReference>
<feature type="domain" description="N-acetyltransferase" evidence="4">
    <location>
        <begin position="24"/>
        <end position="207"/>
    </location>
</feature>
<organism evidence="5 6">
    <name type="scientific">Propionibacterium cyclohexanicum</name>
    <dbReference type="NCBI Taxonomy" id="64702"/>
    <lineage>
        <taxon>Bacteria</taxon>
        <taxon>Bacillati</taxon>
        <taxon>Actinomycetota</taxon>
        <taxon>Actinomycetes</taxon>
        <taxon>Propionibacteriales</taxon>
        <taxon>Propionibacteriaceae</taxon>
        <taxon>Propionibacterium</taxon>
    </lineage>
</organism>
<dbReference type="EMBL" id="FOGZ01000038">
    <property type="protein sequence ID" value="SES04105.1"/>
    <property type="molecule type" value="Genomic_DNA"/>
</dbReference>
<name>A0A1H9U3M6_9ACTN</name>
<dbReference type="InterPro" id="IPR016181">
    <property type="entry name" value="Acyl_CoA_acyltransferase"/>
</dbReference>
<dbReference type="PANTHER" id="PTHR43792">
    <property type="entry name" value="GNAT FAMILY, PUTATIVE (AFU_ORTHOLOGUE AFUA_3G00765)-RELATED-RELATED"/>
    <property type="match status" value="1"/>
</dbReference>
<dbReference type="InterPro" id="IPR000182">
    <property type="entry name" value="GNAT_dom"/>
</dbReference>
<comment type="similarity">
    <text evidence="3">Belongs to the acetyltransferase family. RimJ subfamily.</text>
</comment>
<dbReference type="Gene3D" id="3.40.630.30">
    <property type="match status" value="1"/>
</dbReference>
<proteinExistence type="inferred from homology"/>
<dbReference type="STRING" id="64702.SAMN05443377_1389"/>
<accession>A0A1H9U3M6</accession>
<evidence type="ECO:0000256" key="1">
    <source>
        <dbReference type="ARBA" id="ARBA00022679"/>
    </source>
</evidence>
<dbReference type="GO" id="GO:0008999">
    <property type="term" value="F:protein-N-terminal-alanine acetyltransferase activity"/>
    <property type="evidence" value="ECO:0007669"/>
    <property type="project" value="TreeGrafter"/>
</dbReference>
<sequence>MSAAAGFELPARHDWPVVLHYGALVLRPMRWRDAAPLRALRERNRSWTGPWDATSPAGLGSPAMSASRLVRLQRQNGREASQLSWLLAWDQEESGAAGAPAQAPAIGQLSVAGISYGSARSGTIGYWIDKGFAGHGLMPIAVAMASDYCFQVLRLHRLEICLRPENRPSRRVAEKVGFAFEGTRPRYLHIDGDWRDHSVYVMTDETRPEGGVVWALTHGVAPHALLGGGLASAPGSQEDESDSNV</sequence>
<reference evidence="5 6" key="1">
    <citation type="submission" date="2016-10" db="EMBL/GenBank/DDBJ databases">
        <authorList>
            <person name="de Groot N.N."/>
        </authorList>
    </citation>
    <scope>NUCLEOTIDE SEQUENCE [LARGE SCALE GENOMIC DNA]</scope>
    <source>
        <strain evidence="5 6">DSM 16859</strain>
    </source>
</reference>
<evidence type="ECO:0000256" key="2">
    <source>
        <dbReference type="ARBA" id="ARBA00023315"/>
    </source>
</evidence>
<dbReference type="GO" id="GO:0005737">
    <property type="term" value="C:cytoplasm"/>
    <property type="evidence" value="ECO:0007669"/>
    <property type="project" value="TreeGrafter"/>
</dbReference>
<dbReference type="AlphaFoldDB" id="A0A1H9U3M6"/>
<dbReference type="SUPFAM" id="SSF55729">
    <property type="entry name" value="Acyl-CoA N-acyltransferases (Nat)"/>
    <property type="match status" value="1"/>
</dbReference>
<evidence type="ECO:0000259" key="4">
    <source>
        <dbReference type="PROSITE" id="PS51186"/>
    </source>
</evidence>
<evidence type="ECO:0000313" key="6">
    <source>
        <dbReference type="Proteomes" id="UP000198815"/>
    </source>
</evidence>
<gene>
    <name evidence="5" type="ORF">SAMN05443377_1389</name>
</gene>
<keyword evidence="1 5" id="KW-0808">Transferase</keyword>
<protein>
    <submittedName>
        <fullName evidence="5">Ribosomal-protein-alanine N-acetyltransferase</fullName>
    </submittedName>
</protein>
<dbReference type="PROSITE" id="PS51186">
    <property type="entry name" value="GNAT"/>
    <property type="match status" value="1"/>
</dbReference>
<dbReference type="RefSeq" id="WP_218139340.1">
    <property type="nucleotide sequence ID" value="NZ_FOGZ01000038.1"/>
</dbReference>
<evidence type="ECO:0000313" key="5">
    <source>
        <dbReference type="EMBL" id="SES04105.1"/>
    </source>
</evidence>